<dbReference type="PANTHER" id="PTHR34309">
    <property type="entry name" value="SLR1406 PROTEIN"/>
    <property type="match status" value="1"/>
</dbReference>
<dbReference type="InterPro" id="IPR005624">
    <property type="entry name" value="PduO/GlcC-like"/>
</dbReference>
<dbReference type="InterPro" id="IPR052517">
    <property type="entry name" value="GlcG_carb_metab_protein"/>
</dbReference>
<proteinExistence type="predicted"/>
<dbReference type="PANTHER" id="PTHR34309:SF1">
    <property type="entry name" value="PROTEIN GLCG"/>
    <property type="match status" value="1"/>
</dbReference>
<dbReference type="GO" id="GO:0016740">
    <property type="term" value="F:transferase activity"/>
    <property type="evidence" value="ECO:0007669"/>
    <property type="project" value="UniProtKB-KW"/>
</dbReference>
<evidence type="ECO:0000313" key="2">
    <source>
        <dbReference type="Proteomes" id="UP000414233"/>
    </source>
</evidence>
<dbReference type="InterPro" id="IPR038084">
    <property type="entry name" value="PduO/GlcC-like_sf"/>
</dbReference>
<evidence type="ECO:0000313" key="1">
    <source>
        <dbReference type="EMBL" id="VVD96365.1"/>
    </source>
</evidence>
<reference evidence="1 2" key="1">
    <citation type="submission" date="2019-08" db="EMBL/GenBank/DDBJ databases">
        <authorList>
            <person name="Peeters C."/>
        </authorList>
    </citation>
    <scope>NUCLEOTIDE SEQUENCE [LARGE SCALE GENOMIC DNA]</scope>
    <source>
        <strain evidence="1 2">LMG 30175</strain>
    </source>
</reference>
<dbReference type="RefSeq" id="WP_150696746.1">
    <property type="nucleotide sequence ID" value="NZ_CABPRZ010000006.1"/>
</dbReference>
<dbReference type="Proteomes" id="UP000414233">
    <property type="component" value="Unassembled WGS sequence"/>
</dbReference>
<keyword evidence="2" id="KW-1185">Reference proteome</keyword>
<keyword evidence="1" id="KW-0808">Transferase</keyword>
<dbReference type="Pfam" id="PF03928">
    <property type="entry name" value="HbpS-like"/>
    <property type="match status" value="1"/>
</dbReference>
<name>A0A5E4U8N8_9BURK</name>
<dbReference type="Gene3D" id="3.30.450.150">
    <property type="entry name" value="Haem-degrading domain"/>
    <property type="match status" value="1"/>
</dbReference>
<dbReference type="SUPFAM" id="SSF143744">
    <property type="entry name" value="GlcG-like"/>
    <property type="match status" value="1"/>
</dbReference>
<sequence length="146" mass="15317">MSIYVTQHIIDWRAASEAVRGAMQTAERIGIRINVAIVDASGNLVAFLRAPGAFLHSIEIAIDKAYCAAGFSMPTAHLAQVLESQPPAVKACLQLRPRLVTIGGGVPIRFDGSLIGAIGVSGASEEDDIQCATAGIEAMMQLERGA</sequence>
<dbReference type="EMBL" id="CABPRZ010000006">
    <property type="protein sequence ID" value="VVD96365.1"/>
    <property type="molecule type" value="Genomic_DNA"/>
</dbReference>
<organism evidence="1 2">
    <name type="scientific">Pandoraea terrae</name>
    <dbReference type="NCBI Taxonomy" id="1537710"/>
    <lineage>
        <taxon>Bacteria</taxon>
        <taxon>Pseudomonadati</taxon>
        <taxon>Pseudomonadota</taxon>
        <taxon>Betaproteobacteria</taxon>
        <taxon>Burkholderiales</taxon>
        <taxon>Burkholderiaceae</taxon>
        <taxon>Pandoraea</taxon>
    </lineage>
</organism>
<dbReference type="OrthoDB" id="1684899at2"/>
<gene>
    <name evidence="1" type="ORF">PTE30175_01826</name>
</gene>
<accession>A0A5E4U8N8</accession>
<protein>
    <submittedName>
        <fullName evidence="1">Cobalamin adenosyltransferase</fullName>
    </submittedName>
</protein>
<dbReference type="AlphaFoldDB" id="A0A5E4U8N8"/>